<dbReference type="GO" id="GO:0005829">
    <property type="term" value="C:cytosol"/>
    <property type="evidence" value="ECO:0007669"/>
    <property type="project" value="TreeGrafter"/>
</dbReference>
<dbReference type="InterPro" id="IPR009081">
    <property type="entry name" value="PP-bd_ACP"/>
</dbReference>
<keyword evidence="2" id="KW-0596">Phosphopantetheine</keyword>
<dbReference type="EMBL" id="AJ620477">
    <property type="protein sequence ID" value="CAF05647.1"/>
    <property type="molecule type" value="Genomic_DNA"/>
</dbReference>
<dbReference type="Gene3D" id="3.40.50.1820">
    <property type="entry name" value="alpha/beta hydrolase"/>
    <property type="match status" value="1"/>
</dbReference>
<dbReference type="InterPro" id="IPR036736">
    <property type="entry name" value="ACP-like_sf"/>
</dbReference>
<dbReference type="Gene3D" id="3.30.559.10">
    <property type="entry name" value="Chloramphenicol acetyltransferase-like domain"/>
    <property type="match status" value="1"/>
</dbReference>
<protein>
    <submittedName>
        <fullName evidence="7">TubB protein</fullName>
    </submittedName>
</protein>
<comment type="cofactor">
    <cofactor evidence="1">
        <name>pantetheine 4'-phosphate</name>
        <dbReference type="ChEBI" id="CHEBI:47942"/>
    </cofactor>
</comment>
<sequence>MTLDSRYANRGGGLYEIDGLAIGHSPPPCSIPGGVQLTATATAEHALKALRAKGLATSDEALPAVRHASGEKAPLSSSQRRMWFLEQLEPGNAAQHLLQSHHIQGPLQVEGLRRALGLMVKRHEALRLVVAIGAAGPEQRVRPEWWPELPLSDLSGVAQADRARALAELARVEAAAPFNLQQGPLFRVRLARLAETEHVLLVTLHHLISDGAWSCEVLIKELAMLYGQHVEGSSPELAPLPVQYRDYAGWEASFAPAGEALEAWWRQRLAGVPTVLELPTEGARPLRQTYRAGRVAITVQPRLRQALEDLAHKEGVSLFALLLTAFTTLLHRYSRQEELVVGWPAPQRPRPELHGLIGYFGTPVALRSRLEPHTRVREALRQLDQEVREANAHAALPFERLVSLLDIARSPSRHPLFQVLFDLLPEQPQPTAGGCAFRPWESFTGLVAYDLTLLLEPRGEGLEGALDYSADLFSEARMQRAATQYLHLLEQLVERPHERLSRLALLTPGEHEALLAGHGLGGPVEGAQVLAHHRFEHQVRLTPHHPALCFGPQVLSYEQLNRRANPLAHRLRRLGAGPDTLVGLCVERSLELPVALLAIWKAGAGFLPLDVNQPRERLAFLLGDASCRILLTQEHLLQRLPPTNAALLCLEREAEALEREPQEDAPHEAGLDNLAYVIHTSGSTGTPKGIAMVHRCLANLVAWQLTHERLGGPSRTLQFASLNFDICYQELFTTWAAGGTVVMVTEEVRRDPARLLEVLEQEQVSRLYLPFIALQQLARVADERGAAPRHLRQLITAGEQLQATPELQRLLSRMPECTLHNQYGPSECHVVTSHDLTREPSRWPRLPPVGRPLAHLRVLLLDGEQQLVPPGVAGEVFLGGPALARGYLGRPEQTADRFVPDPFSREPGARLYRTGDLARLREDGALEFLQRMDAQVKIRGYRIEPGEIEVVLCEHPAVHQAHVRPYVDSAGERRLVAYVAARLEDTDGAETEHVERWRAVWDETYGGPSGTAFDLAGWNDSVRGEPLPPEQMREWVETTVERLMELVPRRVLELGCGSGLLLRRLAPRCESYWGTELSPVAVERLREQLQTGGSPLAQRVRLMAQPADDFSGLPEAGFDTVILNSVTQLFPSVDYLLRVVEGALRVLQPGGTLFIGDVQNLRLFELFHASVALEQASADLEAPALLARTRQRMLLDERLYVDPDFFAALATHFPQLGAVRLHLKRGSGRNEMNRFRYDVELQLAPVAKAGPAQELPELDWRHEGLGLERLERMLAERPAGLVLRNVANARTADEAARLALLRTGNSVGRLRALPAVTSWNPEQLWRLAEAADYTCHVTWSAQDEEGRFDALLMARAAGSSRPAAWLTPPPPPPRPWKSYANQPLAASRRRTLVGVLRSHLEHKLPEYMVPSSFVLLDALPLKPTGKLEVAALPPPEPAQAEQTPGHLAPRTPTERRLAELWRRVLGVHRVGVEDNFFQLGGHSLLATRLLSLIRGELGLELPLRVLFEQPTLAAMAGCLEAQSWSTQAPHPPSASIEEGEL</sequence>
<keyword evidence="4" id="KW-0677">Repeat</keyword>
<proteinExistence type="predicted"/>
<dbReference type="InterPro" id="IPR020845">
    <property type="entry name" value="AMP-binding_CS"/>
</dbReference>
<dbReference type="PANTHER" id="PTHR45527">
    <property type="entry name" value="NONRIBOSOMAL PEPTIDE SYNTHETASE"/>
    <property type="match status" value="1"/>
</dbReference>
<dbReference type="InterPro" id="IPR010071">
    <property type="entry name" value="AA_adenyl_dom"/>
</dbReference>
<dbReference type="GO" id="GO:0047527">
    <property type="term" value="F:2,3-dihydroxybenzoate-serine ligase activity"/>
    <property type="evidence" value="ECO:0007669"/>
    <property type="project" value="TreeGrafter"/>
</dbReference>
<dbReference type="InterPro" id="IPR029058">
    <property type="entry name" value="AB_hydrolase_fold"/>
</dbReference>
<dbReference type="PROSITE" id="PS00012">
    <property type="entry name" value="PHOSPHOPANTETHEINE"/>
    <property type="match status" value="1"/>
</dbReference>
<evidence type="ECO:0000256" key="5">
    <source>
        <dbReference type="SAM" id="MobiDB-lite"/>
    </source>
</evidence>
<dbReference type="PROSITE" id="PS00455">
    <property type="entry name" value="AMP_BINDING"/>
    <property type="match status" value="1"/>
</dbReference>
<dbReference type="Gene3D" id="3.40.50.980">
    <property type="match status" value="2"/>
</dbReference>
<evidence type="ECO:0000313" key="7">
    <source>
        <dbReference type="EMBL" id="CAF05647.1"/>
    </source>
</evidence>
<dbReference type="Gene3D" id="2.30.38.10">
    <property type="entry name" value="Luciferase, Domain 3"/>
    <property type="match status" value="1"/>
</dbReference>
<dbReference type="PIRSF" id="PIRSF001617">
    <property type="entry name" value="Alpha-AR"/>
    <property type="match status" value="1"/>
</dbReference>
<evidence type="ECO:0000256" key="3">
    <source>
        <dbReference type="ARBA" id="ARBA00022553"/>
    </source>
</evidence>
<dbReference type="Pfam" id="PF00668">
    <property type="entry name" value="Condensation"/>
    <property type="match status" value="1"/>
</dbReference>
<evidence type="ECO:0000259" key="6">
    <source>
        <dbReference type="PROSITE" id="PS50075"/>
    </source>
</evidence>
<dbReference type="GO" id="GO:0009403">
    <property type="term" value="P:toxin biosynthetic process"/>
    <property type="evidence" value="ECO:0007669"/>
    <property type="project" value="UniProtKB-ARBA"/>
</dbReference>
<dbReference type="InterPro" id="IPR029063">
    <property type="entry name" value="SAM-dependent_MTases_sf"/>
</dbReference>
<dbReference type="Pfam" id="PF00550">
    <property type="entry name" value="PP-binding"/>
    <property type="match status" value="1"/>
</dbReference>
<feature type="region of interest" description="Disordered" evidence="5">
    <location>
        <begin position="1522"/>
        <end position="1541"/>
    </location>
</feature>
<dbReference type="GO" id="GO:0072330">
    <property type="term" value="P:monocarboxylic acid biosynthetic process"/>
    <property type="evidence" value="ECO:0007669"/>
    <property type="project" value="UniProtKB-ARBA"/>
</dbReference>
<reference evidence="7" key="1">
    <citation type="journal article" date="2004" name="Chem. Biol.">
        <title>Identification and analysis of the core biosynthetic machinery of tubulysin, a potent cytotoxin with potential anticancer activity.</title>
        <authorList>
            <person name="Sandmann A."/>
            <person name="Sasse F."/>
            <person name="Muller R."/>
        </authorList>
    </citation>
    <scope>NUCLEOTIDE SEQUENCE</scope>
    <source>
        <strain evidence="7">An d48</strain>
    </source>
</reference>
<dbReference type="Pfam" id="PF00501">
    <property type="entry name" value="AMP-binding"/>
    <property type="match status" value="1"/>
</dbReference>
<dbReference type="GO" id="GO:0043041">
    <property type="term" value="P:amino acid activation for nonribosomal peptide biosynthetic process"/>
    <property type="evidence" value="ECO:0007669"/>
    <property type="project" value="TreeGrafter"/>
</dbReference>
<dbReference type="NCBIfam" id="TIGR01733">
    <property type="entry name" value="AA-adenyl-dom"/>
    <property type="match status" value="1"/>
</dbReference>
<dbReference type="GO" id="GO:0009366">
    <property type="term" value="C:enterobactin synthetase complex"/>
    <property type="evidence" value="ECO:0007669"/>
    <property type="project" value="TreeGrafter"/>
</dbReference>
<organism evidence="7">
    <name type="scientific">Archangium disciforme</name>
    <dbReference type="NCBI Taxonomy" id="38"/>
    <lineage>
        <taxon>Bacteria</taxon>
        <taxon>Pseudomonadati</taxon>
        <taxon>Myxococcota</taxon>
        <taxon>Myxococcia</taxon>
        <taxon>Myxococcales</taxon>
        <taxon>Cystobacterineae</taxon>
        <taxon>Archangiaceae</taxon>
        <taxon>Archangium</taxon>
    </lineage>
</organism>
<dbReference type="InterPro" id="IPR001242">
    <property type="entry name" value="Condensation_dom"/>
</dbReference>
<accession>Q5ZPB0</accession>
<dbReference type="SMART" id="SM00823">
    <property type="entry name" value="PKS_PP"/>
    <property type="match status" value="1"/>
</dbReference>
<dbReference type="Gene3D" id="3.30.300.30">
    <property type="match status" value="2"/>
</dbReference>
<dbReference type="Gene3D" id="3.40.50.150">
    <property type="entry name" value="Vaccinia Virus protein VP39"/>
    <property type="match status" value="1"/>
</dbReference>
<dbReference type="GO" id="GO:0009239">
    <property type="term" value="P:enterobactin biosynthetic process"/>
    <property type="evidence" value="ECO:0007669"/>
    <property type="project" value="TreeGrafter"/>
</dbReference>
<dbReference type="PANTHER" id="PTHR45527:SF1">
    <property type="entry name" value="FATTY ACID SYNTHASE"/>
    <property type="match status" value="1"/>
</dbReference>
<dbReference type="FunFam" id="3.40.50.980:FF:000001">
    <property type="entry name" value="Non-ribosomal peptide synthetase"/>
    <property type="match status" value="1"/>
</dbReference>
<name>Q5ZPB0_9BACT</name>
<dbReference type="PROSITE" id="PS50075">
    <property type="entry name" value="CARRIER"/>
    <property type="match status" value="1"/>
</dbReference>
<dbReference type="InterPro" id="IPR023213">
    <property type="entry name" value="CAT-like_dom_sf"/>
</dbReference>
<dbReference type="CDD" id="cd02440">
    <property type="entry name" value="AdoMet_MTases"/>
    <property type="match status" value="1"/>
</dbReference>
<dbReference type="Gene3D" id="3.30.559.30">
    <property type="entry name" value="Nonribosomal peptide synthetase, condensation domain"/>
    <property type="match status" value="1"/>
</dbReference>
<feature type="domain" description="Carrier" evidence="6">
    <location>
        <begin position="1448"/>
        <end position="1523"/>
    </location>
</feature>
<dbReference type="InterPro" id="IPR006162">
    <property type="entry name" value="Ppantetheine_attach_site"/>
</dbReference>
<evidence type="ECO:0000256" key="1">
    <source>
        <dbReference type="ARBA" id="ARBA00001957"/>
    </source>
</evidence>
<dbReference type="InterPro" id="IPR045851">
    <property type="entry name" value="AMP-bd_C_sf"/>
</dbReference>
<dbReference type="Pfam" id="PF08242">
    <property type="entry name" value="Methyltransf_12"/>
    <property type="match status" value="1"/>
</dbReference>
<dbReference type="GO" id="GO:0031177">
    <property type="term" value="F:phosphopantetheine binding"/>
    <property type="evidence" value="ECO:0007669"/>
    <property type="project" value="InterPro"/>
</dbReference>
<reference evidence="7" key="2">
    <citation type="submission" date="2004-10" db="EMBL/GenBank/DDBJ databases">
        <title>Identifizierung und Charakterisierung des Tubulysin Biosynthesegenclusters aus dem Myxobakterium Angiococcus disciformis An d48.</title>
        <authorList>
            <person name="Sandmann A."/>
        </authorList>
    </citation>
    <scope>NUCLEOTIDE SEQUENCE</scope>
    <source>
        <strain evidence="7">An d48</strain>
    </source>
</reference>
<dbReference type="InterPro" id="IPR013217">
    <property type="entry name" value="Methyltransf_12"/>
</dbReference>
<gene>
    <name evidence="7" type="primary">tubB</name>
</gene>
<evidence type="ECO:0000256" key="4">
    <source>
        <dbReference type="ARBA" id="ARBA00022737"/>
    </source>
</evidence>
<keyword evidence="3" id="KW-0597">Phosphoprotein</keyword>
<dbReference type="InterPro" id="IPR020806">
    <property type="entry name" value="PKS_PP-bd"/>
</dbReference>
<dbReference type="SUPFAM" id="SSF47336">
    <property type="entry name" value="ACP-like"/>
    <property type="match status" value="1"/>
</dbReference>
<evidence type="ECO:0000256" key="2">
    <source>
        <dbReference type="ARBA" id="ARBA00022450"/>
    </source>
</evidence>
<dbReference type="SUPFAM" id="SSF52777">
    <property type="entry name" value="CoA-dependent acyltransferases"/>
    <property type="match status" value="2"/>
</dbReference>
<dbReference type="InterPro" id="IPR000873">
    <property type="entry name" value="AMP-dep_synth/lig_dom"/>
</dbReference>
<dbReference type="SUPFAM" id="SSF56801">
    <property type="entry name" value="Acetyl-CoA synthetase-like"/>
    <property type="match status" value="1"/>
</dbReference>
<dbReference type="CDD" id="cd19531">
    <property type="entry name" value="LCL_NRPS-like"/>
    <property type="match status" value="1"/>
</dbReference>
<dbReference type="FunFam" id="1.10.1200.10:FF:000016">
    <property type="entry name" value="Non-ribosomal peptide synthase"/>
    <property type="match status" value="1"/>
</dbReference>
<dbReference type="SUPFAM" id="SSF53335">
    <property type="entry name" value="S-adenosyl-L-methionine-dependent methyltransferases"/>
    <property type="match status" value="1"/>
</dbReference>